<dbReference type="Gene3D" id="3.80.10.10">
    <property type="entry name" value="Ribonuclease Inhibitor"/>
    <property type="match status" value="1"/>
</dbReference>
<feature type="signal peptide" evidence="9">
    <location>
        <begin position="1"/>
        <end position="22"/>
    </location>
</feature>
<dbReference type="OrthoDB" id="430207at2759"/>
<evidence type="ECO:0000256" key="6">
    <source>
        <dbReference type="ARBA" id="ARBA00022737"/>
    </source>
</evidence>
<feature type="chain" id="PRO_5024417444" evidence="9">
    <location>
        <begin position="23"/>
        <end position="488"/>
    </location>
</feature>
<dbReference type="InterPro" id="IPR055414">
    <property type="entry name" value="LRR_R13L4/SHOC2-like"/>
</dbReference>
<comment type="caution">
    <text evidence="12">The sequence shown here is derived from an EMBL/GenBank/DDBJ whole genome shotgun (WGS) entry which is preliminary data.</text>
</comment>
<reference evidence="13" key="2">
    <citation type="submission" date="2019-10" db="EMBL/GenBank/DDBJ databases">
        <title>A de novo genome assembly of a pear dwarfing rootstock.</title>
        <authorList>
            <person name="Wang F."/>
            <person name="Wang J."/>
            <person name="Li S."/>
            <person name="Zhang Y."/>
            <person name="Fang M."/>
            <person name="Ma L."/>
            <person name="Zhao Y."/>
            <person name="Jiang S."/>
        </authorList>
    </citation>
    <scope>NUCLEOTIDE SEQUENCE [LARGE SCALE GENOMIC DNA]</scope>
</reference>
<evidence type="ECO:0000256" key="7">
    <source>
        <dbReference type="ARBA" id="ARBA00022989"/>
    </source>
</evidence>
<name>A0A5N5I753_9ROSA</name>
<keyword evidence="13" id="KW-1185">Reference proteome</keyword>
<keyword evidence="6" id="KW-0677">Repeat</keyword>
<evidence type="ECO:0000256" key="3">
    <source>
        <dbReference type="ARBA" id="ARBA00022614"/>
    </source>
</evidence>
<reference evidence="12 13" key="3">
    <citation type="submission" date="2019-11" db="EMBL/GenBank/DDBJ databases">
        <title>A de novo genome assembly of a pear dwarfing rootstock.</title>
        <authorList>
            <person name="Wang F."/>
            <person name="Wang J."/>
            <person name="Li S."/>
            <person name="Zhang Y."/>
            <person name="Fang M."/>
            <person name="Ma L."/>
            <person name="Zhao Y."/>
            <person name="Jiang S."/>
        </authorList>
    </citation>
    <scope>NUCLEOTIDE SEQUENCE [LARGE SCALE GENOMIC DNA]</scope>
    <source>
        <strain evidence="12">S2</strain>
        <tissue evidence="12">Leaf</tissue>
    </source>
</reference>
<keyword evidence="4" id="KW-0812">Transmembrane</keyword>
<evidence type="ECO:0000313" key="13">
    <source>
        <dbReference type="Proteomes" id="UP000327157"/>
    </source>
</evidence>
<reference evidence="12 13" key="1">
    <citation type="submission" date="2019-09" db="EMBL/GenBank/DDBJ databases">
        <authorList>
            <person name="Ou C."/>
        </authorList>
    </citation>
    <scope>NUCLEOTIDE SEQUENCE [LARGE SCALE GENOMIC DNA]</scope>
    <source>
        <strain evidence="12">S2</strain>
        <tissue evidence="12">Leaf</tissue>
    </source>
</reference>
<evidence type="ECO:0000256" key="8">
    <source>
        <dbReference type="ARBA" id="ARBA00023136"/>
    </source>
</evidence>
<evidence type="ECO:0000256" key="4">
    <source>
        <dbReference type="ARBA" id="ARBA00022692"/>
    </source>
</evidence>
<keyword evidence="5 9" id="KW-0732">Signal</keyword>
<keyword evidence="8" id="KW-0472">Membrane</keyword>
<evidence type="ECO:0000313" key="12">
    <source>
        <dbReference type="EMBL" id="KAB2635996.1"/>
    </source>
</evidence>
<dbReference type="InterPro" id="IPR013210">
    <property type="entry name" value="LRR_N_plant-typ"/>
</dbReference>
<protein>
    <submittedName>
        <fullName evidence="12">Protein SYM1-like</fullName>
    </submittedName>
</protein>
<evidence type="ECO:0000256" key="1">
    <source>
        <dbReference type="ARBA" id="ARBA00004141"/>
    </source>
</evidence>
<proteinExistence type="inferred from homology"/>
<dbReference type="Pfam" id="PF04117">
    <property type="entry name" value="Mpv17_PMP22"/>
    <property type="match status" value="1"/>
</dbReference>
<feature type="domain" description="Leucine-rich repeat-containing N-terminal plant-type" evidence="10">
    <location>
        <begin position="24"/>
        <end position="63"/>
    </location>
</feature>
<gene>
    <name evidence="12" type="ORF">D8674_026530</name>
</gene>
<dbReference type="GO" id="GO:0016020">
    <property type="term" value="C:membrane"/>
    <property type="evidence" value="ECO:0007669"/>
    <property type="project" value="UniProtKB-SubCell"/>
</dbReference>
<evidence type="ECO:0000256" key="5">
    <source>
        <dbReference type="ARBA" id="ARBA00022729"/>
    </source>
</evidence>
<dbReference type="PANTHER" id="PTHR47988">
    <property type="entry name" value="SOMATIC EMBRYOGENESIS RECEPTOR KINASE 1"/>
    <property type="match status" value="1"/>
</dbReference>
<dbReference type="SUPFAM" id="SSF52058">
    <property type="entry name" value="L domain-like"/>
    <property type="match status" value="1"/>
</dbReference>
<dbReference type="InterPro" id="IPR032675">
    <property type="entry name" value="LRR_dom_sf"/>
</dbReference>
<feature type="domain" description="Disease resistance R13L4/SHOC-2-like LRR" evidence="11">
    <location>
        <begin position="71"/>
        <end position="171"/>
    </location>
</feature>
<organism evidence="12 13">
    <name type="scientific">Pyrus ussuriensis x Pyrus communis</name>
    <dbReference type="NCBI Taxonomy" id="2448454"/>
    <lineage>
        <taxon>Eukaryota</taxon>
        <taxon>Viridiplantae</taxon>
        <taxon>Streptophyta</taxon>
        <taxon>Embryophyta</taxon>
        <taxon>Tracheophyta</taxon>
        <taxon>Spermatophyta</taxon>
        <taxon>Magnoliopsida</taxon>
        <taxon>eudicotyledons</taxon>
        <taxon>Gunneridae</taxon>
        <taxon>Pentapetalae</taxon>
        <taxon>rosids</taxon>
        <taxon>fabids</taxon>
        <taxon>Rosales</taxon>
        <taxon>Rosaceae</taxon>
        <taxon>Amygdaloideae</taxon>
        <taxon>Maleae</taxon>
        <taxon>Pyrus</taxon>
    </lineage>
</organism>
<evidence type="ECO:0000259" key="10">
    <source>
        <dbReference type="Pfam" id="PF08263"/>
    </source>
</evidence>
<comment type="similarity">
    <text evidence="2">Belongs to the peroxisomal membrane protein PXMP2/4 family.</text>
</comment>
<dbReference type="AlphaFoldDB" id="A0A5N5I753"/>
<accession>A0A5N5I753</accession>
<evidence type="ECO:0000259" key="11">
    <source>
        <dbReference type="Pfam" id="PF23598"/>
    </source>
</evidence>
<comment type="subcellular location">
    <subcellularLocation>
        <location evidence="1">Membrane</location>
        <topology evidence="1">Multi-pass membrane protein</topology>
    </subcellularLocation>
</comment>
<dbReference type="EMBL" id="SMOL01000004">
    <property type="protein sequence ID" value="KAB2635996.1"/>
    <property type="molecule type" value="Genomic_DNA"/>
</dbReference>
<evidence type="ECO:0000256" key="9">
    <source>
        <dbReference type="SAM" id="SignalP"/>
    </source>
</evidence>
<keyword evidence="7" id="KW-1133">Transmembrane helix</keyword>
<evidence type="ECO:0000256" key="2">
    <source>
        <dbReference type="ARBA" id="ARBA00006824"/>
    </source>
</evidence>
<dbReference type="Pfam" id="PF23598">
    <property type="entry name" value="LRR_14"/>
    <property type="match status" value="1"/>
</dbReference>
<sequence length="488" mass="54083">MAPLSLLPFSLTFLFFLSPALSTNSEGNALHALRSRFNDVNNVLQSWDPTLVNPCTWFHVTCDSNNHVIRLDLGNSNISGSLGPEIGQLKHLQYLELYRNDISGKIPEELGSLKSLVSMDLYDNRFEGEIPKSFANLKSLRFLRLNNNKLTGSIPRKLVGLSDLKVFDVSNNDLCGTIPVDGPFGAFPMESFENNRLNGPELKGLGITANAKATFTGSRPNKPPTATMTAALRWSTNLTRLLQKNSITDPFGAPKLLQTQTQTHSKAYLRFPQVFRKARDYDLSPSVFSSAFSSAKSSVEAPSVSKLGFVGWYLGMIQSRPVLTKSVTAALIYTAADLSSQTLAKSSFSESYDLVRTARMAGYGMLVLGPSLHFWFNFMSKSYPKRDMFSTLKKMAMGQVLFGPTMTFAFFSLNACLQGENGGEIVARLQRDLFPTLLNGVMYWPICDFITFRFIPVHLQPLVSNGFSYLWTIYITYMAGLEKAGTAS</sequence>
<dbReference type="Proteomes" id="UP000327157">
    <property type="component" value="Chromosome 5"/>
</dbReference>
<keyword evidence="3" id="KW-0433">Leucine-rich repeat</keyword>
<dbReference type="InterPro" id="IPR007248">
    <property type="entry name" value="Mpv17_PMP22"/>
</dbReference>
<dbReference type="Pfam" id="PF08263">
    <property type="entry name" value="LRRNT_2"/>
    <property type="match status" value="1"/>
</dbReference>
<dbReference type="FunFam" id="3.80.10.10:FF:000024">
    <property type="entry name" value="Somatic embryogenesis receptor kinase 1"/>
    <property type="match status" value="1"/>
</dbReference>